<feature type="compositionally biased region" description="Low complexity" evidence="1">
    <location>
        <begin position="410"/>
        <end position="425"/>
    </location>
</feature>
<evidence type="ECO:0000256" key="3">
    <source>
        <dbReference type="SAM" id="SignalP"/>
    </source>
</evidence>
<evidence type="ECO:0000256" key="2">
    <source>
        <dbReference type="SAM" id="Phobius"/>
    </source>
</evidence>
<feature type="region of interest" description="Disordered" evidence="1">
    <location>
        <begin position="402"/>
        <end position="425"/>
    </location>
</feature>
<feature type="compositionally biased region" description="Basic and acidic residues" evidence="1">
    <location>
        <begin position="152"/>
        <end position="164"/>
    </location>
</feature>
<keyword evidence="5" id="KW-1185">Reference proteome</keyword>
<keyword evidence="2" id="KW-0472">Membrane</keyword>
<proteinExistence type="predicted"/>
<name>A0ABV9MJ31_9MICC</name>
<keyword evidence="2" id="KW-0812">Transmembrane</keyword>
<evidence type="ECO:0000256" key="1">
    <source>
        <dbReference type="SAM" id="MobiDB-lite"/>
    </source>
</evidence>
<feature type="transmembrane region" description="Helical" evidence="2">
    <location>
        <begin position="468"/>
        <end position="489"/>
    </location>
</feature>
<accession>A0ABV9MJ31</accession>
<evidence type="ECO:0000313" key="4">
    <source>
        <dbReference type="EMBL" id="MFC4715155.1"/>
    </source>
</evidence>
<reference evidence="5" key="1">
    <citation type="journal article" date="2019" name="Int. J. Syst. Evol. Microbiol.">
        <title>The Global Catalogue of Microorganisms (GCM) 10K type strain sequencing project: providing services to taxonomists for standard genome sequencing and annotation.</title>
        <authorList>
            <consortium name="The Broad Institute Genomics Platform"/>
            <consortium name="The Broad Institute Genome Sequencing Center for Infectious Disease"/>
            <person name="Wu L."/>
            <person name="Ma J."/>
        </authorList>
    </citation>
    <scope>NUCLEOTIDE SEQUENCE [LARGE SCALE GENOMIC DNA]</scope>
    <source>
        <strain evidence="5">CGMCC 1.12849</strain>
    </source>
</reference>
<protein>
    <recommendedName>
        <fullName evidence="6">Processed acidic surface protein</fullName>
    </recommendedName>
</protein>
<feature type="signal peptide" evidence="3">
    <location>
        <begin position="1"/>
        <end position="27"/>
    </location>
</feature>
<keyword evidence="3" id="KW-0732">Signal</keyword>
<organism evidence="4 5">
    <name type="scientific">Glutamicibacter bergerei</name>
    <dbReference type="NCBI Taxonomy" id="256702"/>
    <lineage>
        <taxon>Bacteria</taxon>
        <taxon>Bacillati</taxon>
        <taxon>Actinomycetota</taxon>
        <taxon>Actinomycetes</taxon>
        <taxon>Micrococcales</taxon>
        <taxon>Micrococcaceae</taxon>
        <taxon>Glutamicibacter</taxon>
    </lineage>
</organism>
<comment type="caution">
    <text evidence="4">The sequence shown here is derived from an EMBL/GenBank/DDBJ whole genome shotgun (WGS) entry which is preliminary data.</text>
</comment>
<feature type="compositionally biased region" description="Polar residues" evidence="1">
    <location>
        <begin position="108"/>
        <end position="119"/>
    </location>
</feature>
<feature type="chain" id="PRO_5046477962" description="Processed acidic surface protein" evidence="3">
    <location>
        <begin position="28"/>
        <end position="498"/>
    </location>
</feature>
<dbReference type="RefSeq" id="WP_346058898.1">
    <property type="nucleotide sequence ID" value="NZ_BAAAVQ010000014.1"/>
</dbReference>
<dbReference type="EMBL" id="JBHSHE010000013">
    <property type="protein sequence ID" value="MFC4715155.1"/>
    <property type="molecule type" value="Genomic_DNA"/>
</dbReference>
<feature type="compositionally biased region" description="Low complexity" evidence="1">
    <location>
        <begin position="165"/>
        <end position="186"/>
    </location>
</feature>
<evidence type="ECO:0008006" key="6">
    <source>
        <dbReference type="Google" id="ProtNLM"/>
    </source>
</evidence>
<sequence>MPPRVTGALLSTALASGLLFSAAPAHATEAPLAFATASTQETTVEELAASAPEASESISASVEAEETSRTETADLPAEPSAEPTVQAGYEGSLDAHEPTDATIVQPVEATTQPRPTENLTDPVPTESATDLGPTELPEPLSVALSATPSPAGKEESGASQEKPDASAAATESAAPSETSAAEPLASGKPESFGYVGDELTPEQEEILAKIEKETPKGSDDWSEKQWDQFLTTEEGAEYERLWEEYYDSFPQWEETLSEEQRALWEKIEQMFPDDNENWDEAQWEAFYATPEGQELERLMDEFYQNYHGDDDYEFELSDEEKAFYEEFERRLPAGSDEWSEKQWEEYMMTDEGHQLLEFFLTFEFDLIESPDELVELIEMYRELYGDGTGWFEEFIDRYLNGPSDETATQPSAPAKPEASKAAPPAEVEIAPEAQVIKAMAQRAHYAEHPVPKKMQAAKQASPVLADTGFRSVLFAVGGVLVVGLGVLLVRHTQKAAVK</sequence>
<feature type="region of interest" description="Disordered" evidence="1">
    <location>
        <begin position="47"/>
        <end position="199"/>
    </location>
</feature>
<dbReference type="Proteomes" id="UP001595884">
    <property type="component" value="Unassembled WGS sequence"/>
</dbReference>
<gene>
    <name evidence="4" type="ORF">ACFO7V_03250</name>
</gene>
<feature type="compositionally biased region" description="Low complexity" evidence="1">
    <location>
        <begin position="47"/>
        <end position="62"/>
    </location>
</feature>
<keyword evidence="2" id="KW-1133">Transmembrane helix</keyword>
<evidence type="ECO:0000313" key="5">
    <source>
        <dbReference type="Proteomes" id="UP001595884"/>
    </source>
</evidence>